<reference evidence="1" key="1">
    <citation type="journal article" date="2021" name="Open Biol.">
        <title>Shared evolutionary footprints suggest mitochondrial oxidative damage underlies multiple complex I losses in fungi.</title>
        <authorList>
            <person name="Schikora-Tamarit M.A."/>
            <person name="Marcet-Houben M."/>
            <person name="Nosek J."/>
            <person name="Gabaldon T."/>
        </authorList>
    </citation>
    <scope>NUCLEOTIDE SEQUENCE</scope>
    <source>
        <strain evidence="1">NCAIM Y.01608</strain>
    </source>
</reference>
<proteinExistence type="predicted"/>
<protein>
    <submittedName>
        <fullName evidence="1">Uncharacterized protein</fullName>
    </submittedName>
</protein>
<comment type="caution">
    <text evidence="1">The sequence shown here is derived from an EMBL/GenBank/DDBJ whole genome shotgun (WGS) entry which is preliminary data.</text>
</comment>
<gene>
    <name evidence="1" type="ORF">OGATHE_002900</name>
</gene>
<name>A0A9P8PDX6_9ASCO</name>
<organism evidence="1 2">
    <name type="scientific">Ogataea polymorpha</name>
    <dbReference type="NCBI Taxonomy" id="460523"/>
    <lineage>
        <taxon>Eukaryota</taxon>
        <taxon>Fungi</taxon>
        <taxon>Dikarya</taxon>
        <taxon>Ascomycota</taxon>
        <taxon>Saccharomycotina</taxon>
        <taxon>Pichiomycetes</taxon>
        <taxon>Pichiales</taxon>
        <taxon>Pichiaceae</taxon>
        <taxon>Ogataea</taxon>
    </lineage>
</organism>
<accession>A0A9P8PDX6</accession>
<keyword evidence="2" id="KW-1185">Reference proteome</keyword>
<evidence type="ECO:0000313" key="1">
    <source>
        <dbReference type="EMBL" id="KAH3670087.1"/>
    </source>
</evidence>
<evidence type="ECO:0000313" key="2">
    <source>
        <dbReference type="Proteomes" id="UP000788993"/>
    </source>
</evidence>
<sequence length="176" mass="19513">MLGQTVDGEVPLDGVLLPQANQPVNVALLAPSAKQTGHQSLRETRSSLNADLVQPDKPLEQRLLSNNPAESASWSEDLGERVQSDNSSLDVHRREGFHKRGKELLVSDGRWLVSVLLVIVHLQEVVWLVLDDNKVMLASNFVNGFSSFVGKRRSSRVLTGTDSVQQLRLWLGRVPF</sequence>
<dbReference type="AlphaFoldDB" id="A0A9P8PDX6"/>
<dbReference type="EMBL" id="JAEUBD010000983">
    <property type="protein sequence ID" value="KAH3670087.1"/>
    <property type="molecule type" value="Genomic_DNA"/>
</dbReference>
<reference evidence="1" key="2">
    <citation type="submission" date="2021-01" db="EMBL/GenBank/DDBJ databases">
        <authorList>
            <person name="Schikora-Tamarit M.A."/>
        </authorList>
    </citation>
    <scope>NUCLEOTIDE SEQUENCE</scope>
    <source>
        <strain evidence="1">NCAIM Y.01608</strain>
    </source>
</reference>
<dbReference type="Proteomes" id="UP000788993">
    <property type="component" value="Unassembled WGS sequence"/>
</dbReference>